<accession>A0A8C4NB31</accession>
<dbReference type="Ensembl" id="ENSEBUT00000004443.1">
    <property type="protein sequence ID" value="ENSEBUP00000004031.1"/>
    <property type="gene ID" value="ENSEBUG00000002841.1"/>
</dbReference>
<dbReference type="GO" id="GO:0008988">
    <property type="term" value="F:rRNA (adenine-N6-)-methyltransferase activity"/>
    <property type="evidence" value="ECO:0007669"/>
    <property type="project" value="InterPro"/>
</dbReference>
<sequence length="400" mass="45809">GGRCKRTNVTVEREGCGGNRHGNSSGRGTKWRDTSVIEEHLRLCPALLFERYVNGHPTRHRFFSCSVSRDRCECELFQWERDKVSAVVLLNVHLPFYILPLSRSICAHRLHLFAALPKSQRFFCQQCQDLVLSAEQSQHAKHAGQLLPVSDAALARPVTLLLASACSRRERAQFLFSDRVTRWLSNLPLHLGFTRLLCLGTPRYSTCVLRKFYPADEFCRYNMFNNHFFRGESRRIKVCFFFFQVDYDNHVKYKLGLTGRKRSPARIFTNISPSLIPLPTEEGYRLVGTAVHANVTLLQETCTVKSARPSPTAGTLRSDSTRRHKSPTPKSACESQANLHRVWTLCPRVNRLWTRGLPENLPDQPRILHRSRLRIPGVFALRSWVIVDHTSCQVKGGTLW</sequence>
<keyword evidence="3" id="KW-1185">Reference proteome</keyword>
<dbReference type="PANTHER" id="PTHR13493">
    <property type="entry name" value="ZINC FINGER CCHC DOMAIN-CONTAINING"/>
    <property type="match status" value="1"/>
</dbReference>
<dbReference type="AlphaFoldDB" id="A0A8C4NB31"/>
<name>A0A8C4NB31_EPTBU</name>
<dbReference type="GO" id="GO:0005737">
    <property type="term" value="C:cytoplasm"/>
    <property type="evidence" value="ECO:0007669"/>
    <property type="project" value="TreeGrafter"/>
</dbReference>
<dbReference type="InterPro" id="IPR039846">
    <property type="entry name" value="ZCCHC4"/>
</dbReference>
<dbReference type="GO" id="GO:0005730">
    <property type="term" value="C:nucleolus"/>
    <property type="evidence" value="ECO:0007669"/>
    <property type="project" value="TreeGrafter"/>
</dbReference>
<proteinExistence type="predicted"/>
<organism evidence="2 3">
    <name type="scientific">Eptatretus burgeri</name>
    <name type="common">Inshore hagfish</name>
    <dbReference type="NCBI Taxonomy" id="7764"/>
    <lineage>
        <taxon>Eukaryota</taxon>
        <taxon>Metazoa</taxon>
        <taxon>Chordata</taxon>
        <taxon>Craniata</taxon>
        <taxon>Vertebrata</taxon>
        <taxon>Cyclostomata</taxon>
        <taxon>Myxini</taxon>
        <taxon>Myxiniformes</taxon>
        <taxon>Myxinidae</taxon>
        <taxon>Eptatretinae</taxon>
        <taxon>Eptatretus</taxon>
    </lineage>
</organism>
<dbReference type="Proteomes" id="UP000694388">
    <property type="component" value="Unplaced"/>
</dbReference>
<reference evidence="2" key="1">
    <citation type="submission" date="2025-08" db="UniProtKB">
        <authorList>
            <consortium name="Ensembl"/>
        </authorList>
    </citation>
    <scope>IDENTIFICATION</scope>
</reference>
<dbReference type="SMR" id="A0A8C4NB31"/>
<protein>
    <submittedName>
        <fullName evidence="2">Zinc finger, CCHC domain containing 4</fullName>
    </submittedName>
</protein>
<dbReference type="PANTHER" id="PTHR13493:SF3">
    <property type="entry name" value="RRNA N6-ADENOSINE-METHYLTRANSFERASE ZCCHC4"/>
    <property type="match status" value="1"/>
</dbReference>
<feature type="region of interest" description="Disordered" evidence="1">
    <location>
        <begin position="306"/>
        <end position="332"/>
    </location>
</feature>
<dbReference type="GeneTree" id="ENSGT00390000012556"/>
<reference evidence="2" key="2">
    <citation type="submission" date="2025-09" db="UniProtKB">
        <authorList>
            <consortium name="Ensembl"/>
        </authorList>
    </citation>
    <scope>IDENTIFICATION</scope>
</reference>
<evidence type="ECO:0000256" key="1">
    <source>
        <dbReference type="SAM" id="MobiDB-lite"/>
    </source>
</evidence>
<evidence type="ECO:0000313" key="2">
    <source>
        <dbReference type="Ensembl" id="ENSEBUP00000004031.1"/>
    </source>
</evidence>
<evidence type="ECO:0000313" key="3">
    <source>
        <dbReference type="Proteomes" id="UP000694388"/>
    </source>
</evidence>